<dbReference type="CDD" id="cd16416">
    <property type="entry name" value="HAD_BsYqeG-like"/>
    <property type="match status" value="1"/>
</dbReference>
<dbReference type="Pfam" id="PF00702">
    <property type="entry name" value="Hydrolase"/>
    <property type="match status" value="1"/>
</dbReference>
<dbReference type="AlphaFoldDB" id="A0A3E2B2I2"/>
<sequence>MRTRDCLEGDAVKFPLVPDFYFESIHAIDLARLRARGVRLLLADLDNTLVPYGVHTPTQPVRAWKQALDQAGITLFLLSNSRKPGRAQRFAEALGIPYEGHAGKPKVGGFQRAMARMGAAPEETAIVGDQIFTDIWGGNRAGVLTLLVHPIQFGTVFRGLRYGLETPFRAGAGKGSGL</sequence>
<dbReference type="SUPFAM" id="SSF56784">
    <property type="entry name" value="HAD-like"/>
    <property type="match status" value="1"/>
</dbReference>
<comment type="caution">
    <text evidence="1">The sequence shown here is derived from an EMBL/GenBank/DDBJ whole genome shotgun (WGS) entry which is preliminary data.</text>
</comment>
<dbReference type="OrthoDB" id="9787572at2"/>
<dbReference type="InterPro" id="IPR036412">
    <property type="entry name" value="HAD-like_sf"/>
</dbReference>
<dbReference type="NCBIfam" id="TIGR01662">
    <property type="entry name" value="HAD-SF-IIIA"/>
    <property type="match status" value="1"/>
</dbReference>
<dbReference type="InterPro" id="IPR023214">
    <property type="entry name" value="HAD_sf"/>
</dbReference>
<dbReference type="GO" id="GO:0008962">
    <property type="term" value="F:phosphatidylglycerophosphatase activity"/>
    <property type="evidence" value="ECO:0007669"/>
    <property type="project" value="InterPro"/>
</dbReference>
<dbReference type="EMBL" id="QQRQ01000015">
    <property type="protein sequence ID" value="RFT06194.1"/>
    <property type="molecule type" value="Genomic_DNA"/>
</dbReference>
<dbReference type="NCBIfam" id="TIGR01668">
    <property type="entry name" value="YqeG_hyp_ppase"/>
    <property type="match status" value="1"/>
</dbReference>
<dbReference type="Proteomes" id="UP000260649">
    <property type="component" value="Unassembled WGS sequence"/>
</dbReference>
<reference evidence="1 2" key="1">
    <citation type="submission" date="2018-07" db="EMBL/GenBank/DDBJ databases">
        <title>GABA Modulating Bacteria of the Human Gut Microbiota.</title>
        <authorList>
            <person name="Strandwitz P."/>
            <person name="Kim K.H."/>
            <person name="Terekhova D."/>
            <person name="Liu J.K."/>
            <person name="Sharma A."/>
            <person name="Levering J."/>
            <person name="Mcdonald D."/>
            <person name="Dietrich D."/>
            <person name="Ramadhar T.R."/>
            <person name="Lekbua A."/>
            <person name="Mroue N."/>
            <person name="Liston C."/>
            <person name="Stewart E.J."/>
            <person name="Dubin M.J."/>
            <person name="Zengler K."/>
            <person name="Knight R."/>
            <person name="Gilbert J.A."/>
            <person name="Clardy J."/>
            <person name="Lewis K."/>
        </authorList>
    </citation>
    <scope>NUCLEOTIDE SEQUENCE [LARGE SCALE GENOMIC DNA]</scope>
    <source>
        <strain evidence="1 2">KLE1738</strain>
    </source>
</reference>
<evidence type="ECO:0000313" key="2">
    <source>
        <dbReference type="Proteomes" id="UP000260649"/>
    </source>
</evidence>
<dbReference type="Gene3D" id="3.40.50.1000">
    <property type="entry name" value="HAD superfamily/HAD-like"/>
    <property type="match status" value="1"/>
</dbReference>
<protein>
    <submittedName>
        <fullName evidence="1">YqeG family HAD IIIA-type phosphatase</fullName>
    </submittedName>
</protein>
<keyword evidence="2" id="KW-1185">Reference proteome</keyword>
<accession>A0A3E2B2I2</accession>
<proteinExistence type="predicted"/>
<gene>
    <name evidence="1" type="ORF">DV520_08780</name>
</gene>
<dbReference type="InterPro" id="IPR006549">
    <property type="entry name" value="HAD-SF_hydro_IIIA"/>
</dbReference>
<evidence type="ECO:0000313" key="1">
    <source>
        <dbReference type="EMBL" id="RFT06194.1"/>
    </source>
</evidence>
<dbReference type="InterPro" id="IPR010021">
    <property type="entry name" value="PGPP1/Gep4"/>
</dbReference>
<organism evidence="1 2">
    <name type="scientific">Evtepia gabavorous</name>
    <dbReference type="NCBI Taxonomy" id="2211183"/>
    <lineage>
        <taxon>Bacteria</taxon>
        <taxon>Bacillati</taxon>
        <taxon>Bacillota</taxon>
        <taxon>Clostridia</taxon>
        <taxon>Eubacteriales</taxon>
        <taxon>Evtepia</taxon>
    </lineage>
</organism>
<name>A0A3E2B2I2_9FIRM</name>